<protein>
    <submittedName>
        <fullName evidence="1">Uncharacterized protein</fullName>
    </submittedName>
</protein>
<keyword evidence="2" id="KW-1185">Reference proteome</keyword>
<reference evidence="1" key="1">
    <citation type="submission" date="2019-03" db="EMBL/GenBank/DDBJ databases">
        <title>Improved annotation for the trematode Fasciola hepatica.</title>
        <authorList>
            <person name="Choi Y.-J."/>
            <person name="Martin J."/>
            <person name="Mitreva M."/>
        </authorList>
    </citation>
    <scope>NUCLEOTIDE SEQUENCE [LARGE SCALE GENOMIC DNA]</scope>
</reference>
<gene>
    <name evidence="1" type="ORF">D915_004756</name>
</gene>
<evidence type="ECO:0000313" key="2">
    <source>
        <dbReference type="Proteomes" id="UP000230066"/>
    </source>
</evidence>
<dbReference type="EMBL" id="JXXN02001715">
    <property type="protein sequence ID" value="THD24222.1"/>
    <property type="molecule type" value="Genomic_DNA"/>
</dbReference>
<organism evidence="1 2">
    <name type="scientific">Fasciola hepatica</name>
    <name type="common">Liver fluke</name>
    <dbReference type="NCBI Taxonomy" id="6192"/>
    <lineage>
        <taxon>Eukaryota</taxon>
        <taxon>Metazoa</taxon>
        <taxon>Spiralia</taxon>
        <taxon>Lophotrochozoa</taxon>
        <taxon>Platyhelminthes</taxon>
        <taxon>Trematoda</taxon>
        <taxon>Digenea</taxon>
        <taxon>Plagiorchiida</taxon>
        <taxon>Echinostomata</taxon>
        <taxon>Echinostomatoidea</taxon>
        <taxon>Fasciolidae</taxon>
        <taxon>Fasciola</taxon>
    </lineage>
</organism>
<name>A0A4E0RYW6_FASHE</name>
<proteinExistence type="predicted"/>
<comment type="caution">
    <text evidence="1">The sequence shown here is derived from an EMBL/GenBank/DDBJ whole genome shotgun (WGS) entry which is preliminary data.</text>
</comment>
<accession>A0A4E0RYW6</accession>
<dbReference type="AlphaFoldDB" id="A0A4E0RYW6"/>
<dbReference type="Proteomes" id="UP000230066">
    <property type="component" value="Unassembled WGS sequence"/>
</dbReference>
<evidence type="ECO:0000313" key="1">
    <source>
        <dbReference type="EMBL" id="THD24222.1"/>
    </source>
</evidence>
<sequence>MLLQRGHVTVNSFSSILRLVGFMSMSVETNTRGSWLKSLVHRKEVESQSHILSTSPCIYELQIHEIRPQCVSDYLRQFGSQAEIVGSWTCEIGRQDTACKTTHSHRTANIRTFAGEIRRETRCYAAERIKYACRSAFGPSRLLIAVAQICTNYVPIH</sequence>